<proteinExistence type="predicted"/>
<protein>
    <recommendedName>
        <fullName evidence="3">Reverse transcriptase domain-containing protein</fullName>
    </recommendedName>
</protein>
<gene>
    <name evidence="1" type="ORF">Tco_0824010</name>
</gene>
<sequence length="91" mass="10968">MNRTRCNSDLLDEFHIDEYLNFIEEPIEIMDREVKRLKQSRILIMKVRWNLEDGPELLLGTRRTKCKEYPNMFANPIESLMRVATIEIRLN</sequence>
<dbReference type="Proteomes" id="UP001151760">
    <property type="component" value="Unassembled WGS sequence"/>
</dbReference>
<name>A0ABQ5AJI8_9ASTR</name>
<reference evidence="1" key="2">
    <citation type="submission" date="2022-01" db="EMBL/GenBank/DDBJ databases">
        <authorList>
            <person name="Yamashiro T."/>
            <person name="Shiraishi A."/>
            <person name="Satake H."/>
            <person name="Nakayama K."/>
        </authorList>
    </citation>
    <scope>NUCLEOTIDE SEQUENCE</scope>
</reference>
<evidence type="ECO:0000313" key="2">
    <source>
        <dbReference type="Proteomes" id="UP001151760"/>
    </source>
</evidence>
<comment type="caution">
    <text evidence="1">The sequence shown here is derived from an EMBL/GenBank/DDBJ whole genome shotgun (WGS) entry which is preliminary data.</text>
</comment>
<dbReference type="EMBL" id="BQNB010012379">
    <property type="protein sequence ID" value="GJT02841.1"/>
    <property type="molecule type" value="Genomic_DNA"/>
</dbReference>
<organism evidence="1 2">
    <name type="scientific">Tanacetum coccineum</name>
    <dbReference type="NCBI Taxonomy" id="301880"/>
    <lineage>
        <taxon>Eukaryota</taxon>
        <taxon>Viridiplantae</taxon>
        <taxon>Streptophyta</taxon>
        <taxon>Embryophyta</taxon>
        <taxon>Tracheophyta</taxon>
        <taxon>Spermatophyta</taxon>
        <taxon>Magnoliopsida</taxon>
        <taxon>eudicotyledons</taxon>
        <taxon>Gunneridae</taxon>
        <taxon>Pentapetalae</taxon>
        <taxon>asterids</taxon>
        <taxon>campanulids</taxon>
        <taxon>Asterales</taxon>
        <taxon>Asteraceae</taxon>
        <taxon>Asteroideae</taxon>
        <taxon>Anthemideae</taxon>
        <taxon>Anthemidinae</taxon>
        <taxon>Tanacetum</taxon>
    </lineage>
</organism>
<evidence type="ECO:0008006" key="3">
    <source>
        <dbReference type="Google" id="ProtNLM"/>
    </source>
</evidence>
<accession>A0ABQ5AJI8</accession>
<evidence type="ECO:0000313" key="1">
    <source>
        <dbReference type="EMBL" id="GJT02841.1"/>
    </source>
</evidence>
<keyword evidence="2" id="KW-1185">Reference proteome</keyword>
<reference evidence="1" key="1">
    <citation type="journal article" date="2022" name="Int. J. Mol. Sci.">
        <title>Draft Genome of Tanacetum Coccineum: Genomic Comparison of Closely Related Tanacetum-Family Plants.</title>
        <authorList>
            <person name="Yamashiro T."/>
            <person name="Shiraishi A."/>
            <person name="Nakayama K."/>
            <person name="Satake H."/>
        </authorList>
    </citation>
    <scope>NUCLEOTIDE SEQUENCE</scope>
</reference>